<dbReference type="Pfam" id="PF00111">
    <property type="entry name" value="Fer2"/>
    <property type="match status" value="1"/>
</dbReference>
<dbReference type="CDD" id="cd00207">
    <property type="entry name" value="fer2"/>
    <property type="match status" value="1"/>
</dbReference>
<dbReference type="PANTHER" id="PTHR23426:SF65">
    <property type="entry name" value="FERREDOXIN-2, MITOCHONDRIAL"/>
    <property type="match status" value="1"/>
</dbReference>
<keyword evidence="5" id="KW-0411">Iron-sulfur</keyword>
<accession>A0ABS5DB88</accession>
<reference evidence="8 9" key="1">
    <citation type="submission" date="2021-04" db="EMBL/GenBank/DDBJ databases">
        <title>Whole-genome sequencing of Saccharopolyspora endophytica KCTC 19397.</title>
        <authorList>
            <person name="Ay H."/>
            <person name="Saygin H."/>
            <person name="Sahin N."/>
        </authorList>
    </citation>
    <scope>NUCLEOTIDE SEQUENCE [LARGE SCALE GENOMIC DNA]</scope>
    <source>
        <strain evidence="8 9">KCTC 19397</strain>
    </source>
</reference>
<evidence type="ECO:0000313" key="9">
    <source>
        <dbReference type="Proteomes" id="UP000674084"/>
    </source>
</evidence>
<dbReference type="InterPro" id="IPR012675">
    <property type="entry name" value="Beta-grasp_dom_sf"/>
</dbReference>
<evidence type="ECO:0000256" key="2">
    <source>
        <dbReference type="ARBA" id="ARBA00022714"/>
    </source>
</evidence>
<dbReference type="SUPFAM" id="SSF54292">
    <property type="entry name" value="2Fe-2S ferredoxin-like"/>
    <property type="match status" value="1"/>
</dbReference>
<dbReference type="EMBL" id="JAGPXE010000002">
    <property type="protein sequence ID" value="MBQ0923558.1"/>
    <property type="molecule type" value="Genomic_DNA"/>
</dbReference>
<dbReference type="Gene3D" id="3.10.20.30">
    <property type="match status" value="1"/>
</dbReference>
<dbReference type="InterPro" id="IPR036010">
    <property type="entry name" value="2Fe-2S_ferredoxin-like_sf"/>
</dbReference>
<name>A0ABS5DB88_9PSEU</name>
<protein>
    <submittedName>
        <fullName evidence="8">(2Fe-2S)-binding protein</fullName>
    </submittedName>
</protein>
<proteinExistence type="inferred from homology"/>
<keyword evidence="4" id="KW-0408">Iron</keyword>
<comment type="cofactor">
    <cofactor evidence="6">
        <name>[2Fe-2S] cluster</name>
        <dbReference type="ChEBI" id="CHEBI:190135"/>
    </cofactor>
</comment>
<evidence type="ECO:0000256" key="1">
    <source>
        <dbReference type="ARBA" id="ARBA00010914"/>
    </source>
</evidence>
<comment type="caution">
    <text evidence="8">The sequence shown here is derived from an EMBL/GenBank/DDBJ whole genome shotgun (WGS) entry which is preliminary data.</text>
</comment>
<dbReference type="PROSITE" id="PS00814">
    <property type="entry name" value="ADX"/>
    <property type="match status" value="1"/>
</dbReference>
<keyword evidence="2" id="KW-0001">2Fe-2S</keyword>
<dbReference type="PRINTS" id="PR00355">
    <property type="entry name" value="ADRENODOXIN"/>
</dbReference>
<evidence type="ECO:0000256" key="3">
    <source>
        <dbReference type="ARBA" id="ARBA00022723"/>
    </source>
</evidence>
<keyword evidence="9" id="KW-1185">Reference proteome</keyword>
<dbReference type="RefSeq" id="WP_210969000.1">
    <property type="nucleotide sequence ID" value="NZ_JAGPXE010000002.1"/>
</dbReference>
<dbReference type="InterPro" id="IPR018298">
    <property type="entry name" value="Adrenodoxin_Fe-S_BS"/>
</dbReference>
<dbReference type="InterPro" id="IPR001055">
    <property type="entry name" value="Adrenodoxin-like"/>
</dbReference>
<evidence type="ECO:0000313" key="8">
    <source>
        <dbReference type="EMBL" id="MBQ0923558.1"/>
    </source>
</evidence>
<keyword evidence="3" id="KW-0479">Metal-binding</keyword>
<dbReference type="PANTHER" id="PTHR23426">
    <property type="entry name" value="FERREDOXIN/ADRENODOXIN"/>
    <property type="match status" value="1"/>
</dbReference>
<sequence>MPKVTYELSDGTVHDIDVPCGQSVMDGSVRNNLPGIVAECGGSCSCATCHVFLDDGASSFDEPSDEERELLEFAEGVQPNSRLSCQLILAADSPDVRVTVPDTNG</sequence>
<feature type="domain" description="2Fe-2S ferredoxin-type" evidence="7">
    <location>
        <begin position="2"/>
        <end position="104"/>
    </location>
</feature>
<organism evidence="8 9">
    <name type="scientific">Saccharopolyspora endophytica</name>
    <dbReference type="NCBI Taxonomy" id="543886"/>
    <lineage>
        <taxon>Bacteria</taxon>
        <taxon>Bacillati</taxon>
        <taxon>Actinomycetota</taxon>
        <taxon>Actinomycetes</taxon>
        <taxon>Pseudonocardiales</taxon>
        <taxon>Pseudonocardiaceae</taxon>
        <taxon>Saccharopolyspora</taxon>
    </lineage>
</organism>
<dbReference type="PROSITE" id="PS51085">
    <property type="entry name" value="2FE2S_FER_2"/>
    <property type="match status" value="1"/>
</dbReference>
<evidence type="ECO:0000256" key="5">
    <source>
        <dbReference type="ARBA" id="ARBA00023014"/>
    </source>
</evidence>
<evidence type="ECO:0000256" key="4">
    <source>
        <dbReference type="ARBA" id="ARBA00023004"/>
    </source>
</evidence>
<dbReference type="InterPro" id="IPR001041">
    <property type="entry name" value="2Fe-2S_ferredoxin-type"/>
</dbReference>
<gene>
    <name evidence="8" type="ORF">KBO27_06360</name>
</gene>
<comment type="similarity">
    <text evidence="1">Belongs to the adrenodoxin/putidaredoxin family.</text>
</comment>
<evidence type="ECO:0000256" key="6">
    <source>
        <dbReference type="ARBA" id="ARBA00034078"/>
    </source>
</evidence>
<evidence type="ECO:0000259" key="7">
    <source>
        <dbReference type="PROSITE" id="PS51085"/>
    </source>
</evidence>
<dbReference type="Proteomes" id="UP000674084">
    <property type="component" value="Unassembled WGS sequence"/>
</dbReference>